<reference evidence="2 3" key="2">
    <citation type="submission" date="2016-08" db="EMBL/GenBank/DDBJ databases">
        <title>Pervasive Adenine N6-methylation of Active Genes in Fungi.</title>
        <authorList>
            <consortium name="DOE Joint Genome Institute"/>
            <person name="Mondo S.J."/>
            <person name="Dannebaum R.O."/>
            <person name="Kuo R.C."/>
            <person name="Labutti K."/>
            <person name="Haridas S."/>
            <person name="Kuo A."/>
            <person name="Salamov A."/>
            <person name="Ahrendt S.R."/>
            <person name="Lipzen A."/>
            <person name="Sullivan W."/>
            <person name="Andreopoulos W.B."/>
            <person name="Clum A."/>
            <person name="Lindquist E."/>
            <person name="Daum C."/>
            <person name="Ramamoorthy G.K."/>
            <person name="Gryganskyi A."/>
            <person name="Culley D."/>
            <person name="Magnuson J.K."/>
            <person name="James T.Y."/>
            <person name="O'Malley M.A."/>
            <person name="Stajich J.E."/>
            <person name="Spatafora J.W."/>
            <person name="Visel A."/>
            <person name="Grigoriev I.V."/>
        </authorList>
    </citation>
    <scope>NUCLEOTIDE SEQUENCE [LARGE SCALE GENOMIC DNA]</scope>
    <source>
        <strain evidence="2 3">S4</strain>
    </source>
</reference>
<evidence type="ECO:0000313" key="3">
    <source>
        <dbReference type="Proteomes" id="UP000193944"/>
    </source>
</evidence>
<evidence type="ECO:0000313" key="2">
    <source>
        <dbReference type="EMBL" id="ORX78131.1"/>
    </source>
</evidence>
<dbReference type="EMBL" id="MCFG01000222">
    <property type="protein sequence ID" value="ORX78131.1"/>
    <property type="molecule type" value="Genomic_DNA"/>
</dbReference>
<protein>
    <submittedName>
        <fullName evidence="2">Uncharacterized protein</fullName>
    </submittedName>
</protein>
<sequence length="77" mass="9112">MEEYFFLRFKQTLNDSRTDKKIAFIKKLIARICKMLEAKSLFINKESYSLEIVPNVDMALMVGLTIIFDEFKHDDSE</sequence>
<dbReference type="InterPro" id="IPR025659">
    <property type="entry name" value="Tubby-like_C"/>
</dbReference>
<dbReference type="STRING" id="1754192.A0A1Y1WX62"/>
<comment type="caution">
    <text evidence="2">The sequence shown here is derived from an EMBL/GenBank/DDBJ whole genome shotgun (WGS) entry which is preliminary data.</text>
</comment>
<dbReference type="OrthoDB" id="97518at2759"/>
<proteinExistence type="inferred from homology"/>
<gene>
    <name evidence="2" type="ORF">BCR32DRAFT_282593</name>
</gene>
<evidence type="ECO:0000256" key="1">
    <source>
        <dbReference type="ARBA" id="ARBA00005437"/>
    </source>
</evidence>
<dbReference type="Pfam" id="PF04525">
    <property type="entry name" value="LOR"/>
    <property type="match status" value="1"/>
</dbReference>
<keyword evidence="3" id="KW-1185">Reference proteome</keyword>
<reference evidence="2 3" key="1">
    <citation type="submission" date="2016-08" db="EMBL/GenBank/DDBJ databases">
        <title>A Parts List for Fungal Cellulosomes Revealed by Comparative Genomics.</title>
        <authorList>
            <consortium name="DOE Joint Genome Institute"/>
            <person name="Haitjema C.H."/>
            <person name="Gilmore S.P."/>
            <person name="Henske J.K."/>
            <person name="Solomon K.V."/>
            <person name="De Groot R."/>
            <person name="Kuo A."/>
            <person name="Mondo S.J."/>
            <person name="Salamov A.A."/>
            <person name="Labutti K."/>
            <person name="Zhao Z."/>
            <person name="Chiniquy J."/>
            <person name="Barry K."/>
            <person name="Brewer H.M."/>
            <person name="Purvine S.O."/>
            <person name="Wright A.T."/>
            <person name="Boxma B."/>
            <person name="Van Alen T."/>
            <person name="Hackstein J.H."/>
            <person name="Baker S.E."/>
            <person name="Grigoriev I.V."/>
            <person name="O'Malley M.A."/>
        </authorList>
    </citation>
    <scope>NUCLEOTIDE SEQUENCE [LARGE SCALE GENOMIC DNA]</scope>
    <source>
        <strain evidence="2 3">S4</strain>
    </source>
</reference>
<comment type="similarity">
    <text evidence="1">Belongs to the LOR family.</text>
</comment>
<accession>A0A1Y1WX62</accession>
<dbReference type="AlphaFoldDB" id="A0A1Y1WX62"/>
<dbReference type="SUPFAM" id="SSF54518">
    <property type="entry name" value="Tubby C-terminal domain-like"/>
    <property type="match status" value="1"/>
</dbReference>
<dbReference type="Gene3D" id="2.40.160.200">
    <property type="entry name" value="LURP1-related"/>
    <property type="match status" value="1"/>
</dbReference>
<dbReference type="InterPro" id="IPR038595">
    <property type="entry name" value="LOR_sf"/>
</dbReference>
<name>A0A1Y1WX62_9FUNG</name>
<dbReference type="InterPro" id="IPR007612">
    <property type="entry name" value="LOR"/>
</dbReference>
<organism evidence="2 3">
    <name type="scientific">Anaeromyces robustus</name>
    <dbReference type="NCBI Taxonomy" id="1754192"/>
    <lineage>
        <taxon>Eukaryota</taxon>
        <taxon>Fungi</taxon>
        <taxon>Fungi incertae sedis</taxon>
        <taxon>Chytridiomycota</taxon>
        <taxon>Chytridiomycota incertae sedis</taxon>
        <taxon>Neocallimastigomycetes</taxon>
        <taxon>Neocallimastigales</taxon>
        <taxon>Neocallimastigaceae</taxon>
        <taxon>Anaeromyces</taxon>
    </lineage>
</organism>
<dbReference type="Proteomes" id="UP000193944">
    <property type="component" value="Unassembled WGS sequence"/>
</dbReference>